<dbReference type="PANTHER" id="PTHR12505:SF24">
    <property type="entry name" value="PROTEIN WINGED EYE"/>
    <property type="match status" value="1"/>
</dbReference>
<feature type="compositionally biased region" description="Low complexity" evidence="1">
    <location>
        <begin position="508"/>
        <end position="520"/>
    </location>
</feature>
<evidence type="ECO:0000259" key="2">
    <source>
        <dbReference type="Pfam" id="PF21744"/>
    </source>
</evidence>
<feature type="compositionally biased region" description="Polar residues" evidence="1">
    <location>
        <begin position="1053"/>
        <end position="1064"/>
    </location>
</feature>
<feature type="compositionally biased region" description="Polar residues" evidence="1">
    <location>
        <begin position="392"/>
        <end position="401"/>
    </location>
</feature>
<feature type="compositionally biased region" description="Polar residues" evidence="1">
    <location>
        <begin position="629"/>
        <end position="644"/>
    </location>
</feature>
<dbReference type="InterPro" id="IPR052429">
    <property type="entry name" value="BAH_domain_protein"/>
</dbReference>
<feature type="compositionally biased region" description="Polar residues" evidence="1">
    <location>
        <begin position="689"/>
        <end position="703"/>
    </location>
</feature>
<keyword evidence="4" id="KW-1185">Reference proteome</keyword>
<feature type="region of interest" description="Disordered" evidence="1">
    <location>
        <begin position="374"/>
        <end position="599"/>
    </location>
</feature>
<protein>
    <submittedName>
        <fullName evidence="3">Serine rich repeat protein</fullName>
    </submittedName>
</protein>
<evidence type="ECO:0000313" key="3">
    <source>
        <dbReference type="EMBL" id="KAA0194996.1"/>
    </source>
</evidence>
<dbReference type="InterPro" id="IPR043151">
    <property type="entry name" value="BAH_sf"/>
</dbReference>
<proteinExistence type="predicted"/>
<feature type="compositionally biased region" description="Polar residues" evidence="1">
    <location>
        <begin position="1323"/>
        <end position="1346"/>
    </location>
</feature>
<feature type="compositionally biased region" description="Basic and acidic residues" evidence="1">
    <location>
        <begin position="1030"/>
        <end position="1049"/>
    </location>
</feature>
<feature type="compositionally biased region" description="Polar residues" evidence="1">
    <location>
        <begin position="1131"/>
        <end position="1145"/>
    </location>
</feature>
<feature type="compositionally biased region" description="Low complexity" evidence="1">
    <location>
        <begin position="558"/>
        <end position="570"/>
    </location>
</feature>
<feature type="region of interest" description="Disordered" evidence="1">
    <location>
        <begin position="624"/>
        <end position="645"/>
    </location>
</feature>
<dbReference type="PANTHER" id="PTHR12505">
    <property type="entry name" value="PHD FINGER TRANSCRIPTION FACTOR"/>
    <property type="match status" value="1"/>
</dbReference>
<feature type="region of interest" description="Disordered" evidence="1">
    <location>
        <begin position="1022"/>
        <end position="1065"/>
    </location>
</feature>
<gene>
    <name evidence="3" type="ORF">FBUS_03501</name>
</gene>
<feature type="region of interest" description="Disordered" evidence="1">
    <location>
        <begin position="1114"/>
        <end position="1160"/>
    </location>
</feature>
<reference evidence="3" key="1">
    <citation type="submission" date="2019-05" db="EMBL/GenBank/DDBJ databases">
        <title>Annotation for the trematode Fasciolopsis buski.</title>
        <authorList>
            <person name="Choi Y.-J."/>
        </authorList>
    </citation>
    <scope>NUCLEOTIDE SEQUENCE</scope>
    <source>
        <strain evidence="3">HT</strain>
        <tissue evidence="3">Whole worm</tissue>
    </source>
</reference>
<feature type="region of interest" description="Disordered" evidence="1">
    <location>
        <begin position="788"/>
        <end position="821"/>
    </location>
</feature>
<organism evidence="3 4">
    <name type="scientific">Fasciolopsis buskii</name>
    <dbReference type="NCBI Taxonomy" id="27845"/>
    <lineage>
        <taxon>Eukaryota</taxon>
        <taxon>Metazoa</taxon>
        <taxon>Spiralia</taxon>
        <taxon>Lophotrochozoa</taxon>
        <taxon>Platyhelminthes</taxon>
        <taxon>Trematoda</taxon>
        <taxon>Digenea</taxon>
        <taxon>Plagiorchiida</taxon>
        <taxon>Echinostomata</taxon>
        <taxon>Echinostomatoidea</taxon>
        <taxon>Fasciolidae</taxon>
        <taxon>Fasciolopsis</taxon>
    </lineage>
</organism>
<evidence type="ECO:0000313" key="4">
    <source>
        <dbReference type="Proteomes" id="UP000728185"/>
    </source>
</evidence>
<name>A0A8E0VLL4_9TREM</name>
<feature type="domain" description="BAHCC1-like Tudor" evidence="2">
    <location>
        <begin position="869"/>
        <end position="937"/>
    </location>
</feature>
<dbReference type="OrthoDB" id="6426227at2759"/>
<dbReference type="CDD" id="cd20397">
    <property type="entry name" value="Tudor_BAHCC1-like"/>
    <property type="match status" value="1"/>
</dbReference>
<feature type="region of interest" description="Disordered" evidence="1">
    <location>
        <begin position="113"/>
        <end position="140"/>
    </location>
</feature>
<dbReference type="Gene3D" id="2.30.30.490">
    <property type="match status" value="1"/>
</dbReference>
<feature type="region of interest" description="Disordered" evidence="1">
    <location>
        <begin position="672"/>
        <end position="730"/>
    </location>
</feature>
<accession>A0A8E0VLL4</accession>
<dbReference type="Pfam" id="PF21744">
    <property type="entry name" value="BAHCC1-like_Tudor"/>
    <property type="match status" value="1"/>
</dbReference>
<feature type="region of interest" description="Disordered" evidence="1">
    <location>
        <begin position="280"/>
        <end position="304"/>
    </location>
</feature>
<dbReference type="Proteomes" id="UP000728185">
    <property type="component" value="Unassembled WGS sequence"/>
</dbReference>
<dbReference type="Gene3D" id="2.30.30.140">
    <property type="match status" value="1"/>
</dbReference>
<sequence length="1403" mass="153787">MNTCESLVSTEYIFAKVVFVFSQPHFYLPIAVDISSNHNNFIALPTESAEDIRNDWIGDQEISISDPRIVNNESKPKLEVVPLPNEVSKSSNKNMTKRLASLTRSPIFQLDLAPDREEGSMNVENEGDPEKSARGSEISVSAGQDSFNDRLDYLLDAARCIRAETQLQEAETVVDALIAKFAEPLDLYTAWENLHRSSPIPMTYSQKGLSSSMMKETKSPTFSPILSLLMAQSEANIFPQLCQPSSTGKKLLELCSQLAGDIRRLKRKLRILHKARARRSSNSGCGRPNTTNHKPPVCGTNTVSSTERRSVYLRRLQEIWPSDGSTSDSCELTQPVLTTADPPGVSPCVYTSPMECPLSLLSFVSESLSNIHSQSTTIKASNPVKDAESTRTEASQMSSEQRASERPNLLVSPTSELTVQVHSADQEQRSPTALSGCPSLSDTHPSFPGVESPQPPTFSRFSPSLSPSSCSTASIGPVGARLPASVRNNRKSTISSRSRGVKPKDTVSCCSSSSSSRSSSAHQKRFRGRGRGSGARQVTGRTTLSRKRETNTNRHDISASSPSKSTASEAEVANDHSTVNTRRDHVPKRRRPRPITLMSSHLPGTWAQLRVNVRDPEVISLPDGITTAPDLNSPSSPIPSSMTAPCSAPCISFHPAESTDSSKHNKMDKIKRDPFQSSTQQQQRKPQRDLNSNNMDSLGSPSCLNGWATQDDHVNQGVPTRPPTPDIRRSDLDLADLSNGTRVLVIQDTHLRAGTLYLGSSSPSSVTNPITLPTSSLRDQLFRIQLDSERPSVHPGSPRFTSLPSPSRVNSVPGRRTSSPAWSASAGLGSFNYTMGLSLTGGTSKKRRQSDLILYGWQVVQQAVLEVFPASIRHVPPGTRVCAAWSEQLAVDLYPGTVVQTEAKEEIQPNCVPVSFDDGDRRQVPIPNIRILPDHFTNLYELASATRDQSGTTRNKLLPSMTDLKFASSSRHSNWDQSMNDVKMTRTSARVRHHSAIDRPSSLMSSSLASFIPTKRVARINSRVPTTSSPEKKIEDERIQTDSISDRKGWSYPRSTGNSATEQLSPVGDVPLHLARLSLQKHHSPVTSPMLSAIEVCADYTQCVPDTDMQTGCEGKPLLSAPHVTSEGPRTDNNPTHSERQNSPSMDHEVLSDTLSTTSSASEQQQIWHILDKVRRRRSRGISCRSIIRQTDGLVISVGDSVEFSSGHDEVYLGEVRAIRWDEMMSAPIVTAAWYYNMNEAGAEGELLMQFKGAVFATEHHDENEARCILRRVHVAPSYAEYQTIIPAAVRVTNSTENCPPLHQSIKPDPDACQNIPADLPNKSVSKPLDTTTVNLSTGTISSGEQTKLPERRQSDNQSSSTSCSTTGDNEEAAYFVAGKYDPVHRRVIAWDPDIARIVHLPV</sequence>
<feature type="region of interest" description="Disordered" evidence="1">
    <location>
        <begin position="1302"/>
        <end position="1368"/>
    </location>
</feature>
<comment type="caution">
    <text evidence="3">The sequence shown here is derived from an EMBL/GenBank/DDBJ whole genome shotgun (WGS) entry which is preliminary data.</text>
</comment>
<dbReference type="SUPFAM" id="SSF82061">
    <property type="entry name" value="BAH domain"/>
    <property type="match status" value="1"/>
</dbReference>
<dbReference type="InterPro" id="IPR047419">
    <property type="entry name" value="Tudor_WGE"/>
</dbReference>
<feature type="compositionally biased region" description="Polar residues" evidence="1">
    <location>
        <begin position="411"/>
        <end position="444"/>
    </location>
</feature>
<evidence type="ECO:0000256" key="1">
    <source>
        <dbReference type="SAM" id="MobiDB-lite"/>
    </source>
</evidence>
<feature type="compositionally biased region" description="Polar residues" evidence="1">
    <location>
        <begin position="799"/>
        <end position="821"/>
    </location>
</feature>
<dbReference type="EMBL" id="LUCM01003993">
    <property type="protein sequence ID" value="KAA0194996.1"/>
    <property type="molecule type" value="Genomic_DNA"/>
</dbReference>
<dbReference type="InterPro" id="IPR048924">
    <property type="entry name" value="BAHCC1-like_Tudor"/>
</dbReference>
<feature type="compositionally biased region" description="Low complexity" evidence="1">
    <location>
        <begin position="457"/>
        <end position="474"/>
    </location>
</feature>
<feature type="compositionally biased region" description="Basic and acidic residues" evidence="1">
    <location>
        <begin position="546"/>
        <end position="557"/>
    </location>
</feature>